<feature type="domain" description="DUF4159" evidence="1">
    <location>
        <begin position="243"/>
        <end position="381"/>
    </location>
</feature>
<dbReference type="Proteomes" id="UP000326678">
    <property type="component" value="Chromosome Gxm2"/>
</dbReference>
<evidence type="ECO:0000313" key="3">
    <source>
        <dbReference type="Proteomes" id="UP000326678"/>
    </source>
</evidence>
<name>A0A5P8WDQ4_9NOSO</name>
<dbReference type="KEGG" id="nsh:GXM_07780"/>
<dbReference type="EMBL" id="CP045227">
    <property type="protein sequence ID" value="QFS50286.1"/>
    <property type="molecule type" value="Genomic_DNA"/>
</dbReference>
<reference evidence="2 3" key="1">
    <citation type="submission" date="2019-10" db="EMBL/GenBank/DDBJ databases">
        <title>Genomic and transcriptomic insights into the perfect genentic adaptation of a filamentous nitrogen-fixing cyanobacterium to rice fields.</title>
        <authorList>
            <person name="Chen Z."/>
        </authorList>
    </citation>
    <scope>NUCLEOTIDE SEQUENCE [LARGE SCALE GENOMIC DNA]</scope>
    <source>
        <strain evidence="2">CCNUC1</strain>
    </source>
</reference>
<keyword evidence="3" id="KW-1185">Reference proteome</keyword>
<dbReference type="RefSeq" id="WP_152591350.1">
    <property type="nucleotide sequence ID" value="NZ_CP045227.1"/>
</dbReference>
<organism evidence="2 3">
    <name type="scientific">Nostoc sphaeroides CCNUC1</name>
    <dbReference type="NCBI Taxonomy" id="2653204"/>
    <lineage>
        <taxon>Bacteria</taxon>
        <taxon>Bacillati</taxon>
        <taxon>Cyanobacteriota</taxon>
        <taxon>Cyanophyceae</taxon>
        <taxon>Nostocales</taxon>
        <taxon>Nostocaceae</taxon>
        <taxon>Nostoc</taxon>
    </lineage>
</organism>
<sequence length="399" mass="45386">MSHPFPPPEIQPFDRLQASDGLLINAERWRQAHNYHRQRQNTHYQSLNQPGIVCGLGVRDIPAPSKVEAKYRDGRWVQIQPGIAIDLNGNLIVVPAAFDFPFDLEVANTEPIMVYLTVSYVDPEELRSRNSREIVTEAYRFDQRNSTPNTSEIEICRILLQPGQKDITQPGDVFFPGYNNIDLRYRRQAQARPQAIVRMAQVNHGDSECARNFFNLSYFLQSIEALYPYLRGLDEAGQVSFGENIQEYDLLYLTGQEALSINSIEFESLKNYLNTGGILLIDAPADAEALIQSSHALAEQLDTPLKNTKELRRDHPLRTRPFLFAALPIVNQRPIEIFTNGGIILIIGDLASAWGLDRELTMPRLAIRTAQEYGINIISFAWKRHQLIGLQQEDDSGKW</sequence>
<dbReference type="InterPro" id="IPR025297">
    <property type="entry name" value="DUF4159"/>
</dbReference>
<dbReference type="Pfam" id="PF13709">
    <property type="entry name" value="DUF4159"/>
    <property type="match status" value="1"/>
</dbReference>
<protein>
    <recommendedName>
        <fullName evidence="1">DUF4159 domain-containing protein</fullName>
    </recommendedName>
</protein>
<evidence type="ECO:0000259" key="1">
    <source>
        <dbReference type="Pfam" id="PF13709"/>
    </source>
</evidence>
<accession>A0A5P8WDQ4</accession>
<dbReference type="Gene3D" id="3.40.50.12140">
    <property type="entry name" value="Domain of unknown function DUF4159"/>
    <property type="match status" value="1"/>
</dbReference>
<dbReference type="AlphaFoldDB" id="A0A5P8WDQ4"/>
<gene>
    <name evidence="2" type="ORF">GXM_07780</name>
</gene>
<evidence type="ECO:0000313" key="2">
    <source>
        <dbReference type="EMBL" id="QFS50286.1"/>
    </source>
</evidence>
<proteinExistence type="predicted"/>